<gene>
    <name evidence="1" type="ORF">CALMAC_LOCUS6372</name>
</gene>
<dbReference type="AlphaFoldDB" id="A0A653C5E6"/>
<dbReference type="OrthoDB" id="2668416at2759"/>
<dbReference type="EMBL" id="CAACVG010007006">
    <property type="protein sequence ID" value="VEN43131.1"/>
    <property type="molecule type" value="Genomic_DNA"/>
</dbReference>
<accession>A0A653C5E6</accession>
<sequence>MASTDDALAIVGLILAIKKLIKPKRYRTVWCKNWLRKREQYSHINLLNELRFAPKDWHNYLRMDEETYLKLLSMVTPFIRKRDTVMHQAIPPHERLTATLRFLATGRSYEDLKYTTIISPQALGVIIPETCDAIYKVLLKDYFKFPQSEEEWKNIAKRFEERWNFPHCLGAIDGKHIDIIPPSGSGSYFYNYKGR</sequence>
<evidence type="ECO:0008006" key="3">
    <source>
        <dbReference type="Google" id="ProtNLM"/>
    </source>
</evidence>
<proteinExistence type="predicted"/>
<feature type="non-terminal residue" evidence="1">
    <location>
        <position position="195"/>
    </location>
</feature>
<keyword evidence="2" id="KW-1185">Reference proteome</keyword>
<reference evidence="1 2" key="1">
    <citation type="submission" date="2019-01" db="EMBL/GenBank/DDBJ databases">
        <authorList>
            <person name="Sayadi A."/>
        </authorList>
    </citation>
    <scope>NUCLEOTIDE SEQUENCE [LARGE SCALE GENOMIC DNA]</scope>
</reference>
<name>A0A653C5E6_CALMS</name>
<evidence type="ECO:0000313" key="2">
    <source>
        <dbReference type="Proteomes" id="UP000410492"/>
    </source>
</evidence>
<dbReference type="Proteomes" id="UP000410492">
    <property type="component" value="Unassembled WGS sequence"/>
</dbReference>
<evidence type="ECO:0000313" key="1">
    <source>
        <dbReference type="EMBL" id="VEN43131.1"/>
    </source>
</evidence>
<organism evidence="1 2">
    <name type="scientific">Callosobruchus maculatus</name>
    <name type="common">Southern cowpea weevil</name>
    <name type="synonym">Pulse bruchid</name>
    <dbReference type="NCBI Taxonomy" id="64391"/>
    <lineage>
        <taxon>Eukaryota</taxon>
        <taxon>Metazoa</taxon>
        <taxon>Ecdysozoa</taxon>
        <taxon>Arthropoda</taxon>
        <taxon>Hexapoda</taxon>
        <taxon>Insecta</taxon>
        <taxon>Pterygota</taxon>
        <taxon>Neoptera</taxon>
        <taxon>Endopterygota</taxon>
        <taxon>Coleoptera</taxon>
        <taxon>Polyphaga</taxon>
        <taxon>Cucujiformia</taxon>
        <taxon>Chrysomeloidea</taxon>
        <taxon>Chrysomelidae</taxon>
        <taxon>Bruchinae</taxon>
        <taxon>Bruchini</taxon>
        <taxon>Callosobruchus</taxon>
    </lineage>
</organism>
<protein>
    <recommendedName>
        <fullName evidence="3">DDE Tnp4 domain-containing protein</fullName>
    </recommendedName>
</protein>